<protein>
    <submittedName>
        <fullName evidence="4">Class I SAM-dependent methyltransferase</fullName>
    </submittedName>
</protein>
<keyword evidence="5" id="KW-1185">Reference proteome</keyword>
<dbReference type="AlphaFoldDB" id="A0A5R8QGX1"/>
<evidence type="ECO:0000256" key="1">
    <source>
        <dbReference type="ARBA" id="ARBA00022603"/>
    </source>
</evidence>
<gene>
    <name evidence="4" type="ORF">FEZ08_01350</name>
</gene>
<dbReference type="SUPFAM" id="SSF53335">
    <property type="entry name" value="S-adenosyl-L-methionine-dependent methyltransferases"/>
    <property type="match status" value="1"/>
</dbReference>
<dbReference type="FunCoup" id="A0A5R8QGX1">
    <property type="interactions" value="111"/>
</dbReference>
<proteinExistence type="predicted"/>
<name>A0A5R8QGX1_9FIRM</name>
<comment type="caution">
    <text evidence="4">The sequence shown here is derived from an EMBL/GenBank/DDBJ whole genome shotgun (WGS) entry which is preliminary data.</text>
</comment>
<dbReference type="PANTHER" id="PTHR47816:SF4">
    <property type="entry name" value="RIBOSOMAL RNA SMALL SUBUNIT METHYLTRANSFERASE C"/>
    <property type="match status" value="1"/>
</dbReference>
<dbReference type="InterPro" id="IPR046977">
    <property type="entry name" value="RsmC/RlmG"/>
</dbReference>
<dbReference type="Gene3D" id="3.40.50.150">
    <property type="entry name" value="Vaccinia Virus protein VP39"/>
    <property type="match status" value="1"/>
</dbReference>
<dbReference type="RefSeq" id="WP_138189899.1">
    <property type="nucleotide sequence ID" value="NZ_VBWP01000001.1"/>
</dbReference>
<keyword evidence="2 4" id="KW-0808">Transferase</keyword>
<evidence type="ECO:0000313" key="4">
    <source>
        <dbReference type="EMBL" id="TLG77291.1"/>
    </source>
</evidence>
<organism evidence="4 5">
    <name type="scientific">Culicoidibacter larvae</name>
    <dbReference type="NCBI Taxonomy" id="2579976"/>
    <lineage>
        <taxon>Bacteria</taxon>
        <taxon>Bacillati</taxon>
        <taxon>Bacillota</taxon>
        <taxon>Culicoidibacteria</taxon>
        <taxon>Culicoidibacterales</taxon>
        <taxon>Culicoidibacteraceae</taxon>
        <taxon>Culicoidibacter</taxon>
    </lineage>
</organism>
<dbReference type="GO" id="GO:0008757">
    <property type="term" value="F:S-adenosylmethionine-dependent methyltransferase activity"/>
    <property type="evidence" value="ECO:0007669"/>
    <property type="project" value="InterPro"/>
</dbReference>
<dbReference type="OrthoDB" id="9764961at2"/>
<dbReference type="GO" id="GO:0032259">
    <property type="term" value="P:methylation"/>
    <property type="evidence" value="ECO:0007669"/>
    <property type="project" value="UniProtKB-KW"/>
</dbReference>
<feature type="domain" description="Methyltransferase small" evidence="3">
    <location>
        <begin position="28"/>
        <end position="193"/>
    </location>
</feature>
<dbReference type="EMBL" id="VBWP01000001">
    <property type="protein sequence ID" value="TLG77291.1"/>
    <property type="molecule type" value="Genomic_DNA"/>
</dbReference>
<evidence type="ECO:0000313" key="5">
    <source>
        <dbReference type="Proteomes" id="UP000306912"/>
    </source>
</evidence>
<dbReference type="Proteomes" id="UP000306912">
    <property type="component" value="Unassembled WGS sequence"/>
</dbReference>
<dbReference type="InParanoid" id="A0A5R8QGX1"/>
<evidence type="ECO:0000259" key="3">
    <source>
        <dbReference type="Pfam" id="PF05175"/>
    </source>
</evidence>
<dbReference type="Pfam" id="PF05175">
    <property type="entry name" value="MTS"/>
    <property type="match status" value="1"/>
</dbReference>
<reference evidence="4 5" key="1">
    <citation type="submission" date="2019-05" db="EMBL/GenBank/DDBJ databases">
        <title>Culicoidintestinum kansasii gen. nov., sp. nov. from the gastrointestinal tract of the biting midge, Culicoides sonorensis.</title>
        <authorList>
            <person name="Neupane S."/>
            <person name="Ghosh A."/>
            <person name="Gunther S."/>
            <person name="Martin K."/>
            <person name="Zurek L."/>
        </authorList>
    </citation>
    <scope>NUCLEOTIDE SEQUENCE [LARGE SCALE GENOMIC DNA]</scope>
    <source>
        <strain evidence="4 5">CS-1</strain>
    </source>
</reference>
<accession>A0A5R8QGX1</accession>
<dbReference type="PANTHER" id="PTHR47816">
    <property type="entry name" value="RIBOSOMAL RNA SMALL SUBUNIT METHYLTRANSFERASE C"/>
    <property type="match status" value="1"/>
</dbReference>
<dbReference type="InterPro" id="IPR007848">
    <property type="entry name" value="Small_mtfrase_dom"/>
</dbReference>
<keyword evidence="1 4" id="KW-0489">Methyltransferase</keyword>
<evidence type="ECO:0000256" key="2">
    <source>
        <dbReference type="ARBA" id="ARBA00022679"/>
    </source>
</evidence>
<dbReference type="InterPro" id="IPR029063">
    <property type="entry name" value="SAM-dependent_MTases_sf"/>
</dbReference>
<sequence>MTHYYTNNNNLESKRRVIETVIAGERFSFISDIGVFSKDKVDFGTALLLEHFEPYKAAASGVDVGCGYGIVGVVLSKIHHMRMTLVDVNDRALLLAEENAERNQTLVQVLRSDALTELLNTKTDVVITNPPIRAGKDVVFRIYEQAAGILADDGELWIVIQKKQGAASSEKKLEELFDNVEIVAKKKGYQIIKAKSPRVKTR</sequence>
<dbReference type="CDD" id="cd02440">
    <property type="entry name" value="AdoMet_MTases"/>
    <property type="match status" value="1"/>
</dbReference>